<protein>
    <submittedName>
        <fullName evidence="3">Uncharacterized protein</fullName>
    </submittedName>
</protein>
<accession>K1P1J5</accession>
<dbReference type="Pfam" id="PF13359">
    <property type="entry name" value="DDE_Tnp_4"/>
    <property type="match status" value="1"/>
</dbReference>
<dbReference type="InterPro" id="IPR027806">
    <property type="entry name" value="HARBI1_dom"/>
</dbReference>
<reference evidence="3" key="1">
    <citation type="journal article" date="2012" name="Nature">
        <title>The oyster genome reveals stress adaptation and complexity of shell formation.</title>
        <authorList>
            <person name="Zhang G."/>
            <person name="Fang X."/>
            <person name="Guo X."/>
            <person name="Li L."/>
            <person name="Luo R."/>
            <person name="Xu F."/>
            <person name="Yang P."/>
            <person name="Zhang L."/>
            <person name="Wang X."/>
            <person name="Qi H."/>
            <person name="Xiong Z."/>
            <person name="Que H."/>
            <person name="Xie Y."/>
            <person name="Holland P.W."/>
            <person name="Paps J."/>
            <person name="Zhu Y."/>
            <person name="Wu F."/>
            <person name="Chen Y."/>
            <person name="Wang J."/>
            <person name="Peng C."/>
            <person name="Meng J."/>
            <person name="Yang L."/>
            <person name="Liu J."/>
            <person name="Wen B."/>
            <person name="Zhang N."/>
            <person name="Huang Z."/>
            <person name="Zhu Q."/>
            <person name="Feng Y."/>
            <person name="Mount A."/>
            <person name="Hedgecock D."/>
            <person name="Xu Z."/>
            <person name="Liu Y."/>
            <person name="Domazet-Loso T."/>
            <person name="Du Y."/>
            <person name="Sun X."/>
            <person name="Zhang S."/>
            <person name="Liu B."/>
            <person name="Cheng P."/>
            <person name="Jiang X."/>
            <person name="Li J."/>
            <person name="Fan D."/>
            <person name="Wang W."/>
            <person name="Fu W."/>
            <person name="Wang T."/>
            <person name="Wang B."/>
            <person name="Zhang J."/>
            <person name="Peng Z."/>
            <person name="Li Y."/>
            <person name="Li N."/>
            <person name="Wang J."/>
            <person name="Chen M."/>
            <person name="He Y."/>
            <person name="Tan F."/>
            <person name="Song X."/>
            <person name="Zheng Q."/>
            <person name="Huang R."/>
            <person name="Yang H."/>
            <person name="Du X."/>
            <person name="Chen L."/>
            <person name="Yang M."/>
            <person name="Gaffney P.M."/>
            <person name="Wang S."/>
            <person name="Luo L."/>
            <person name="She Z."/>
            <person name="Ming Y."/>
            <person name="Huang W."/>
            <person name="Zhang S."/>
            <person name="Huang B."/>
            <person name="Zhang Y."/>
            <person name="Qu T."/>
            <person name="Ni P."/>
            <person name="Miao G."/>
            <person name="Wang J."/>
            <person name="Wang Q."/>
            <person name="Steinberg C.E."/>
            <person name="Wang H."/>
            <person name="Li N."/>
            <person name="Qian L."/>
            <person name="Zhang G."/>
            <person name="Li Y."/>
            <person name="Yang H."/>
            <person name="Liu X."/>
            <person name="Wang J."/>
            <person name="Yin Y."/>
            <person name="Wang J."/>
        </authorList>
    </citation>
    <scope>NUCLEOTIDE SEQUENCE [LARGE SCALE GENOMIC DNA]</scope>
    <source>
        <strain evidence="3">05x7-T-G4-1.051#20</strain>
    </source>
</reference>
<organism evidence="3">
    <name type="scientific">Magallana gigas</name>
    <name type="common">Pacific oyster</name>
    <name type="synonym">Crassostrea gigas</name>
    <dbReference type="NCBI Taxonomy" id="29159"/>
    <lineage>
        <taxon>Eukaryota</taxon>
        <taxon>Metazoa</taxon>
        <taxon>Spiralia</taxon>
        <taxon>Lophotrochozoa</taxon>
        <taxon>Mollusca</taxon>
        <taxon>Bivalvia</taxon>
        <taxon>Autobranchia</taxon>
        <taxon>Pteriomorphia</taxon>
        <taxon>Ostreida</taxon>
        <taxon>Ostreoidea</taxon>
        <taxon>Ostreidae</taxon>
        <taxon>Magallana</taxon>
    </lineage>
</organism>
<evidence type="ECO:0000313" key="3">
    <source>
        <dbReference type="EMBL" id="EKC17727.1"/>
    </source>
</evidence>
<dbReference type="EMBL" id="JH822064">
    <property type="protein sequence ID" value="EKC17727.1"/>
    <property type="molecule type" value="Genomic_DNA"/>
</dbReference>
<keyword evidence="2" id="KW-0479">Metal-binding</keyword>
<dbReference type="InParanoid" id="K1P1J5"/>
<comment type="cofactor">
    <cofactor evidence="1">
        <name>a divalent metal cation</name>
        <dbReference type="ChEBI" id="CHEBI:60240"/>
    </cofactor>
</comment>
<name>K1P1J5_MAGGI</name>
<sequence>MSLGIFLLKMRSGMSNQLMSTIFGISKSSVRRAISTVRTALMKKFVPENVGLHHISRQEVIANHTRPLAQSLFGNMTQSQAIAVLDGTYIYIQKSNHFQFQRRTYSIHKGRPLVKPMVVVSTDGYFLTVVGPYLADSRNNDASILNHMLKSNIEDIKNWFEDDDIFIVDRGFRDALGVLEEFGIKAYMPHLLAKGERQMPTPDANASRLVTKASRLPNFKIHVPGNADDDEALAAKMQYLSKQVNSLKAFVEEHALYKRSSCWEVSSDSLNFPKLDEEEIRNLTCGVYQVRLCPSYIQEYMEGESDILVHKEHPGLIRVKLQSRHISSKKYMLWIQYTESAVTAWYCKCRAGARVVGVCSHIASVVWYLGFAKHNDVDVSATGIQNWGEYVKDAAIIDVSDTDDSDIEE</sequence>
<evidence type="ECO:0000256" key="2">
    <source>
        <dbReference type="ARBA" id="ARBA00022723"/>
    </source>
</evidence>
<dbReference type="AlphaFoldDB" id="K1P1J5"/>
<proteinExistence type="predicted"/>
<gene>
    <name evidence="3" type="ORF">CGI_10000295</name>
</gene>
<dbReference type="HOGENOM" id="CLU_043338_0_0_1"/>
<dbReference type="GO" id="GO:0046872">
    <property type="term" value="F:metal ion binding"/>
    <property type="evidence" value="ECO:0007669"/>
    <property type="project" value="UniProtKB-KW"/>
</dbReference>
<evidence type="ECO:0000256" key="1">
    <source>
        <dbReference type="ARBA" id="ARBA00001968"/>
    </source>
</evidence>